<keyword evidence="4 9" id="KW-0808">Transferase</keyword>
<dbReference type="InterPro" id="IPR050103">
    <property type="entry name" value="Class-III_PLP-dep_AT"/>
</dbReference>
<dbReference type="GO" id="GO:0006526">
    <property type="term" value="P:L-arginine biosynthetic process"/>
    <property type="evidence" value="ECO:0007669"/>
    <property type="project" value="UniProtKB-UniRule"/>
</dbReference>
<dbReference type="UniPathway" id="UPA00068">
    <property type="reaction ID" value="UER00109"/>
</dbReference>
<comment type="caution">
    <text evidence="10">The sequence shown here is derived from an EMBL/GenBank/DDBJ whole genome shotgun (WGS) entry which is preliminary data.</text>
</comment>
<keyword evidence="6" id="KW-0670">Pyruvate</keyword>
<name>B6WWL3_9BACT</name>
<comment type="subunit">
    <text evidence="9">Homodimer.</text>
</comment>
<evidence type="ECO:0000256" key="5">
    <source>
        <dbReference type="ARBA" id="ARBA00022898"/>
    </source>
</evidence>
<feature type="binding site" evidence="9">
    <location>
        <begin position="236"/>
        <end position="239"/>
    </location>
    <ligand>
        <name>pyridoxal 5'-phosphate</name>
        <dbReference type="ChEBI" id="CHEBI:597326"/>
    </ligand>
</feature>
<dbReference type="CDD" id="cd00610">
    <property type="entry name" value="OAT_like"/>
    <property type="match status" value="1"/>
</dbReference>
<comment type="pathway">
    <text evidence="8">Organosulfur degradation; alkanesulfonate degradation.</text>
</comment>
<evidence type="ECO:0000256" key="1">
    <source>
        <dbReference type="ARBA" id="ARBA00011881"/>
    </source>
</evidence>
<comment type="subcellular location">
    <subcellularLocation>
        <location evidence="9">Cytoplasm</location>
    </subcellularLocation>
</comment>
<dbReference type="GO" id="GO:0042802">
    <property type="term" value="F:identical protein binding"/>
    <property type="evidence" value="ECO:0007669"/>
    <property type="project" value="TreeGrafter"/>
</dbReference>
<dbReference type="AlphaFoldDB" id="B6WWL3"/>
<reference evidence="10 11" key="2">
    <citation type="submission" date="2008-10" db="EMBL/GenBank/DDBJ databases">
        <authorList>
            <person name="Fulton L."/>
            <person name="Clifton S."/>
            <person name="Fulton B."/>
            <person name="Xu J."/>
            <person name="Minx P."/>
            <person name="Pepin K.H."/>
            <person name="Johnson M."/>
            <person name="Bhonagiri V."/>
            <person name="Nash W.E."/>
            <person name="Mardis E.R."/>
            <person name="Wilson R.K."/>
        </authorList>
    </citation>
    <scope>NUCLEOTIDE SEQUENCE [LARGE SCALE GENOMIC DNA]</scope>
    <source>
        <strain evidence="10 11">ATCC 29098</strain>
    </source>
</reference>
<dbReference type="PIRSF" id="PIRSF000521">
    <property type="entry name" value="Transaminase_4ab_Lys_Orn"/>
    <property type="match status" value="1"/>
</dbReference>
<keyword evidence="9" id="KW-0055">Arginine biosynthesis</keyword>
<proteinExistence type="inferred from homology"/>
<dbReference type="EMBL" id="ABXU01000074">
    <property type="protein sequence ID" value="EEB32630.1"/>
    <property type="molecule type" value="Genomic_DNA"/>
</dbReference>
<dbReference type="SUPFAM" id="SSF53383">
    <property type="entry name" value="PLP-dependent transferases"/>
    <property type="match status" value="1"/>
</dbReference>
<dbReference type="GO" id="GO:0031299">
    <property type="term" value="F:taurine-pyruvate aminotransferase activity"/>
    <property type="evidence" value="ECO:0007669"/>
    <property type="project" value="UniProtKB-EC"/>
</dbReference>
<feature type="binding site" evidence="9">
    <location>
        <position position="151"/>
    </location>
    <ligand>
        <name>pyridoxal 5'-phosphate</name>
        <dbReference type="ChEBI" id="CHEBI:597326"/>
    </ligand>
</feature>
<gene>
    <name evidence="9 10" type="primary">argD</name>
    <name evidence="10" type="ORF">DESPIG_02482</name>
</gene>
<comment type="subunit">
    <text evidence="1">Homotetramer.</text>
</comment>
<dbReference type="InterPro" id="IPR004636">
    <property type="entry name" value="AcOrn/SuccOrn_fam"/>
</dbReference>
<dbReference type="InterPro" id="IPR049704">
    <property type="entry name" value="Aminotrans_3_PPA_site"/>
</dbReference>
<dbReference type="GO" id="GO:0003992">
    <property type="term" value="F:N2-acetyl-L-ornithine:2-oxoglutarate 5-aminotransferase activity"/>
    <property type="evidence" value="ECO:0007669"/>
    <property type="project" value="UniProtKB-UniRule"/>
</dbReference>
<sequence length="411" mass="44136">MAQGLPAKELTMSDTFSAVKAQEEALLCRSYSRYPVAVVRGKGSRLWDVDGKEYVDLLAGIAVTALGHCNDEVCAALEAQAHKLWHVSNLFYQEEQLELARLLLSTSHHGKAFFCNSGAEANEACIKLARRYMRKVKQRDAYEIITLGGCFHGRTFGALAATGRESLSDGFTPLPEGFKQVPANDLAALEAAITPATAAVLVEVVQGEGGIVPLPGDYLRGVEALCRKHDILFICDEVQAGLCRTGTFWAFQQHGLTPDAISMAKSLANGLPMGAMLATDEMAKGFEAGSHATTFGGGALASGVAAKCVEIMLRDKLADRAAELGKHVMDRVRAIQDKLPGTVREVRGLGLMIGIELAVDAAAVWRELIARGFICNLSHGVTLRLLPALTIDKADLDAFIDTLEDILRTAK</sequence>
<dbReference type="HOGENOM" id="CLU_016922_10_1_7"/>
<feature type="binding site" evidence="9">
    <location>
        <begin position="118"/>
        <end position="119"/>
    </location>
    <ligand>
        <name>pyridoxal 5'-phosphate</name>
        <dbReference type="ChEBI" id="CHEBI:597326"/>
    </ligand>
</feature>
<dbReference type="Gene3D" id="3.40.640.10">
    <property type="entry name" value="Type I PLP-dependent aspartate aminotransferase-like (Major domain)"/>
    <property type="match status" value="1"/>
</dbReference>
<keyword evidence="2 9" id="KW-0032">Aminotransferase</keyword>
<dbReference type="PANTHER" id="PTHR11986">
    <property type="entry name" value="AMINOTRANSFERASE CLASS III"/>
    <property type="match status" value="1"/>
</dbReference>
<comment type="similarity">
    <text evidence="9">Belongs to the class-III pyridoxal-phosphate-dependent aminotransferase family. ArgD subfamily.</text>
</comment>
<comment type="catalytic activity">
    <reaction evidence="7">
        <text>taurine + pyruvate = sulfoacetaldehyde + L-alanine</text>
        <dbReference type="Rhea" id="RHEA:10420"/>
        <dbReference type="ChEBI" id="CHEBI:15361"/>
        <dbReference type="ChEBI" id="CHEBI:57972"/>
        <dbReference type="ChEBI" id="CHEBI:58246"/>
        <dbReference type="ChEBI" id="CHEBI:507393"/>
        <dbReference type="EC" id="2.6.1.77"/>
    </reaction>
    <physiologicalReaction direction="left-to-right" evidence="7">
        <dbReference type="Rhea" id="RHEA:10421"/>
    </physiologicalReaction>
</comment>
<dbReference type="HAMAP" id="MF_01107">
    <property type="entry name" value="ArgD_aminotrans_3"/>
    <property type="match status" value="1"/>
</dbReference>
<dbReference type="InterPro" id="IPR015424">
    <property type="entry name" value="PyrdxlP-dep_Trfase"/>
</dbReference>
<dbReference type="InterPro" id="IPR005814">
    <property type="entry name" value="Aminotrans_3"/>
</dbReference>
<evidence type="ECO:0000256" key="2">
    <source>
        <dbReference type="ARBA" id="ARBA00022576"/>
    </source>
</evidence>
<evidence type="ECO:0000313" key="11">
    <source>
        <dbReference type="Proteomes" id="UP000003676"/>
    </source>
</evidence>
<evidence type="ECO:0000256" key="9">
    <source>
        <dbReference type="HAMAP-Rule" id="MF_01107"/>
    </source>
</evidence>
<keyword evidence="3 9" id="KW-0028">Amino-acid biosynthesis</keyword>
<dbReference type="EC" id="2.6.1.11" evidence="9"/>
<comment type="cofactor">
    <cofactor evidence="9">
        <name>pyridoxal 5'-phosphate</name>
        <dbReference type="ChEBI" id="CHEBI:597326"/>
    </cofactor>
    <text evidence="9">Binds 1 pyridoxal phosphate per subunit.</text>
</comment>
<comment type="miscellaneous">
    <text evidence="9">May also have succinyldiaminopimelate aminotransferase activity, thus carrying out the corresponding step in lysine biosynthesis.</text>
</comment>
<feature type="binding site" evidence="9">
    <location>
        <position position="294"/>
    </location>
    <ligand>
        <name>pyridoxal 5'-phosphate</name>
        <dbReference type="ChEBI" id="CHEBI:597326"/>
    </ligand>
</feature>
<feature type="binding site" evidence="9">
    <location>
        <position position="293"/>
    </location>
    <ligand>
        <name>N(2)-acetyl-L-ornithine</name>
        <dbReference type="ChEBI" id="CHEBI:57805"/>
    </ligand>
</feature>
<accession>B6WWL3</accession>
<dbReference type="GO" id="GO:0030170">
    <property type="term" value="F:pyridoxal phosphate binding"/>
    <property type="evidence" value="ECO:0007669"/>
    <property type="project" value="InterPro"/>
</dbReference>
<evidence type="ECO:0000313" key="10">
    <source>
        <dbReference type="EMBL" id="EEB32630.1"/>
    </source>
</evidence>
<dbReference type="eggNOG" id="COG4992">
    <property type="taxonomic scope" value="Bacteria"/>
</dbReference>
<dbReference type="Pfam" id="PF00202">
    <property type="entry name" value="Aminotran_3"/>
    <property type="match status" value="1"/>
</dbReference>
<evidence type="ECO:0000256" key="4">
    <source>
        <dbReference type="ARBA" id="ARBA00022679"/>
    </source>
</evidence>
<dbReference type="InterPro" id="IPR015422">
    <property type="entry name" value="PyrdxlP-dep_Trfase_small"/>
</dbReference>
<reference evidence="10 11" key="1">
    <citation type="submission" date="2008-10" db="EMBL/GenBank/DDBJ databases">
        <title>Draft genome sequence of Desulvovibrio piger (ATCC 29098).</title>
        <authorList>
            <person name="Sudarsanam P."/>
            <person name="Ley R."/>
            <person name="Guruge J."/>
            <person name="Turnbaugh P.J."/>
            <person name="Mahowald M."/>
            <person name="Liep D."/>
            <person name="Gordon J."/>
        </authorList>
    </citation>
    <scope>NUCLEOTIDE SEQUENCE [LARGE SCALE GENOMIC DNA]</scope>
    <source>
        <strain evidence="10 11">ATCC 29098</strain>
    </source>
</reference>
<dbReference type="NCBIfam" id="TIGR00707">
    <property type="entry name" value="argD"/>
    <property type="match status" value="1"/>
</dbReference>
<comment type="pathway">
    <text evidence="9">Amino-acid biosynthesis; L-arginine biosynthesis; N(2)-acetyl-L-ornithine from L-glutamate: step 4/4.</text>
</comment>
<dbReference type="Gene3D" id="3.90.1150.10">
    <property type="entry name" value="Aspartate Aminotransferase, domain 1"/>
    <property type="match status" value="1"/>
</dbReference>
<comment type="catalytic activity">
    <reaction evidence="9">
        <text>N(2)-acetyl-L-ornithine + 2-oxoglutarate = N-acetyl-L-glutamate 5-semialdehyde + L-glutamate</text>
        <dbReference type="Rhea" id="RHEA:18049"/>
        <dbReference type="ChEBI" id="CHEBI:16810"/>
        <dbReference type="ChEBI" id="CHEBI:29123"/>
        <dbReference type="ChEBI" id="CHEBI:29985"/>
        <dbReference type="ChEBI" id="CHEBI:57805"/>
        <dbReference type="EC" id="2.6.1.11"/>
    </reaction>
</comment>
<dbReference type="STRING" id="901.DESPIGER_2358"/>
<organism evidence="10 11">
    <name type="scientific">Desulfovibrio piger ATCC 29098</name>
    <dbReference type="NCBI Taxonomy" id="411464"/>
    <lineage>
        <taxon>Bacteria</taxon>
        <taxon>Pseudomonadati</taxon>
        <taxon>Thermodesulfobacteriota</taxon>
        <taxon>Desulfovibrionia</taxon>
        <taxon>Desulfovibrionales</taxon>
        <taxon>Desulfovibrionaceae</taxon>
        <taxon>Desulfovibrio</taxon>
    </lineage>
</organism>
<evidence type="ECO:0000256" key="6">
    <source>
        <dbReference type="ARBA" id="ARBA00023317"/>
    </source>
</evidence>
<dbReference type="InterPro" id="IPR015421">
    <property type="entry name" value="PyrdxlP-dep_Trfase_major"/>
</dbReference>
<evidence type="ECO:0000256" key="8">
    <source>
        <dbReference type="ARBA" id="ARBA00060602"/>
    </source>
</evidence>
<dbReference type="PROSITE" id="PS00600">
    <property type="entry name" value="AA_TRANSFER_CLASS_3"/>
    <property type="match status" value="1"/>
</dbReference>
<dbReference type="GO" id="GO:0005737">
    <property type="term" value="C:cytoplasm"/>
    <property type="evidence" value="ECO:0007669"/>
    <property type="project" value="UniProtKB-SubCell"/>
</dbReference>
<dbReference type="FunFam" id="3.40.640.10:FF:000004">
    <property type="entry name" value="Acetylornithine aminotransferase"/>
    <property type="match status" value="1"/>
</dbReference>
<keyword evidence="5 9" id="KW-0663">Pyridoxal phosphate</keyword>
<dbReference type="PANTHER" id="PTHR11986:SF79">
    <property type="entry name" value="ACETYLORNITHINE AMINOTRANSFERASE, MITOCHONDRIAL"/>
    <property type="match status" value="1"/>
</dbReference>
<dbReference type="NCBIfam" id="NF002325">
    <property type="entry name" value="PRK01278.1"/>
    <property type="match status" value="1"/>
</dbReference>
<keyword evidence="9" id="KW-0963">Cytoplasm</keyword>
<protein>
    <recommendedName>
        <fullName evidence="9">Acetylornithine aminotransferase</fullName>
        <shortName evidence="9">ACOAT</shortName>
        <ecNumber evidence="9">2.6.1.11</ecNumber>
    </recommendedName>
</protein>
<dbReference type="Proteomes" id="UP000003676">
    <property type="component" value="Unassembled WGS sequence"/>
</dbReference>
<evidence type="ECO:0000256" key="3">
    <source>
        <dbReference type="ARBA" id="ARBA00022605"/>
    </source>
</evidence>
<feature type="binding site" evidence="9">
    <location>
        <position position="154"/>
    </location>
    <ligand>
        <name>N(2)-acetyl-L-ornithine</name>
        <dbReference type="ChEBI" id="CHEBI:57805"/>
    </ligand>
</feature>
<feature type="modified residue" description="N6-(pyridoxal phosphate)lysine" evidence="9">
    <location>
        <position position="265"/>
    </location>
</feature>
<evidence type="ECO:0000256" key="7">
    <source>
        <dbReference type="ARBA" id="ARBA00052998"/>
    </source>
</evidence>